<comment type="caution">
    <text evidence="2">The sequence shown here is derived from an EMBL/GenBank/DDBJ whole genome shotgun (WGS) entry which is preliminary data.</text>
</comment>
<accession>A0A9D5CZM5</accession>
<proteinExistence type="predicted"/>
<dbReference type="AlphaFoldDB" id="A0A9D5CZM5"/>
<reference evidence="2" key="2">
    <citation type="journal article" date="2022" name="Hortic Res">
        <title>The genome of Dioscorea zingiberensis sheds light on the biosynthesis, origin and evolution of the medicinally important diosgenin saponins.</title>
        <authorList>
            <person name="Li Y."/>
            <person name="Tan C."/>
            <person name="Li Z."/>
            <person name="Guo J."/>
            <person name="Li S."/>
            <person name="Chen X."/>
            <person name="Wang C."/>
            <person name="Dai X."/>
            <person name="Yang H."/>
            <person name="Song W."/>
            <person name="Hou L."/>
            <person name="Xu J."/>
            <person name="Tong Z."/>
            <person name="Xu A."/>
            <person name="Yuan X."/>
            <person name="Wang W."/>
            <person name="Yang Q."/>
            <person name="Chen L."/>
            <person name="Sun Z."/>
            <person name="Wang K."/>
            <person name="Pan B."/>
            <person name="Chen J."/>
            <person name="Bao Y."/>
            <person name="Liu F."/>
            <person name="Qi X."/>
            <person name="Gang D.R."/>
            <person name="Wen J."/>
            <person name="Li J."/>
        </authorList>
    </citation>
    <scope>NUCLEOTIDE SEQUENCE</scope>
    <source>
        <strain evidence="2">Dzin_1.0</strain>
    </source>
</reference>
<evidence type="ECO:0000313" key="2">
    <source>
        <dbReference type="EMBL" id="KAJ0982820.1"/>
    </source>
</evidence>
<sequence length="317" mass="36443">MNRHHISLAVDDDILAEQEQLRRCTIARVSKIRALIDHRRFMTAVAEEHDQKLDWKVEVYDDWSYLIHCPSTDIARTLDSRGEISFPEFTATFEPWSSDTEATGKAVGELRWVHGRGLPLCFRRRNILLKLLKPVGKMVHLGSREGLRATYFRAMLRLRRGQKLPTMIDCCLFRQQYLIELEMVDGQPPLPWEQAKQEEGNKVKETTTIAGDREEEERRRKGKEKMGLLGKDRCTVDRREETGGYGATTEHATPCDAAPRVRIDSREPTTRRTGPMKGVVAGPTHGPDHKMGHRVERHLSSDGQVNTLEWRAKQNQK</sequence>
<evidence type="ECO:0000256" key="1">
    <source>
        <dbReference type="SAM" id="MobiDB-lite"/>
    </source>
</evidence>
<dbReference type="EMBL" id="JAGGNH010000002">
    <property type="protein sequence ID" value="KAJ0982820.1"/>
    <property type="molecule type" value="Genomic_DNA"/>
</dbReference>
<keyword evidence="3" id="KW-1185">Reference proteome</keyword>
<name>A0A9D5CZM5_9LILI</name>
<reference evidence="2" key="1">
    <citation type="submission" date="2021-03" db="EMBL/GenBank/DDBJ databases">
        <authorList>
            <person name="Li Z."/>
            <person name="Yang C."/>
        </authorList>
    </citation>
    <scope>NUCLEOTIDE SEQUENCE</scope>
    <source>
        <strain evidence="2">Dzin_1.0</strain>
        <tissue evidence="2">Leaf</tissue>
    </source>
</reference>
<dbReference type="Proteomes" id="UP001085076">
    <property type="component" value="Miscellaneous, Linkage group lg02"/>
</dbReference>
<protein>
    <submittedName>
        <fullName evidence="2">Uncharacterized protein</fullName>
    </submittedName>
</protein>
<organism evidence="2 3">
    <name type="scientific">Dioscorea zingiberensis</name>
    <dbReference type="NCBI Taxonomy" id="325984"/>
    <lineage>
        <taxon>Eukaryota</taxon>
        <taxon>Viridiplantae</taxon>
        <taxon>Streptophyta</taxon>
        <taxon>Embryophyta</taxon>
        <taxon>Tracheophyta</taxon>
        <taxon>Spermatophyta</taxon>
        <taxon>Magnoliopsida</taxon>
        <taxon>Liliopsida</taxon>
        <taxon>Dioscoreales</taxon>
        <taxon>Dioscoreaceae</taxon>
        <taxon>Dioscorea</taxon>
    </lineage>
</organism>
<gene>
    <name evidence="2" type="ORF">J5N97_011075</name>
</gene>
<evidence type="ECO:0000313" key="3">
    <source>
        <dbReference type="Proteomes" id="UP001085076"/>
    </source>
</evidence>
<feature type="region of interest" description="Disordered" evidence="1">
    <location>
        <begin position="263"/>
        <end position="293"/>
    </location>
</feature>